<dbReference type="EMBL" id="CP015507">
    <property type="protein sequence ID" value="AND42890.1"/>
    <property type="molecule type" value="Genomic_DNA"/>
</dbReference>
<geneLocation type="plasmid" evidence="2">
    <name>pbo1</name>
</geneLocation>
<evidence type="ECO:0000313" key="1">
    <source>
        <dbReference type="EMBL" id="AND42890.1"/>
    </source>
</evidence>
<sequence>MAECNCCKRLSNVVCNIGSYNAEERNHYVELRRELTENRSVEEIPFGYTFIYPNQSSLLLRIAEWISYENRCCPFIRFSLYVSGEADSIRLELTGSKEVKNLLKKEFHLP</sequence>
<accession>A0A160MHQ2</accession>
<organism evidence="1 2">
    <name type="scientific">Cytobacillus oceanisediminis 2691</name>
    <dbReference type="NCBI Taxonomy" id="1196031"/>
    <lineage>
        <taxon>Bacteria</taxon>
        <taxon>Bacillati</taxon>
        <taxon>Bacillota</taxon>
        <taxon>Bacilli</taxon>
        <taxon>Bacillales</taxon>
        <taxon>Bacillaceae</taxon>
        <taxon>Cytobacillus</taxon>
    </lineage>
</organism>
<dbReference type="KEGG" id="bon:A361_27290"/>
<reference evidence="1 2" key="1">
    <citation type="submission" date="2016-04" db="EMBL/GenBank/DDBJ databases">
        <title>Complete genome sequence of Bacillus oceanisediminis strain 2691.</title>
        <authorList>
            <person name="Jeong H."/>
            <person name="Kim H.J."/>
            <person name="Lee D.-W."/>
        </authorList>
    </citation>
    <scope>NUCLEOTIDE SEQUENCE [LARGE SCALE GENOMIC DNA]</scope>
    <source>
        <strain evidence="1 2">2691</strain>
        <plasmid evidence="2">pbo1</plasmid>
    </source>
</reference>
<dbReference type="Proteomes" id="UP000077856">
    <property type="component" value="Plasmid pBO1"/>
</dbReference>
<keyword evidence="1" id="KW-0614">Plasmid</keyword>
<name>A0A160MHQ2_9BACI</name>
<dbReference type="RefSeq" id="WP_019381030.1">
    <property type="nucleotide sequence ID" value="NZ_CP015507.1"/>
</dbReference>
<dbReference type="AlphaFoldDB" id="A0A160MHQ2"/>
<gene>
    <name evidence="1" type="ORF">A361_27290</name>
</gene>
<evidence type="ECO:0000313" key="2">
    <source>
        <dbReference type="Proteomes" id="UP000077856"/>
    </source>
</evidence>
<protein>
    <submittedName>
        <fullName evidence="1">Uncharacterized protein</fullName>
    </submittedName>
</protein>
<proteinExistence type="predicted"/>